<dbReference type="RefSeq" id="WP_008845638.1">
    <property type="nucleotide sequence ID" value="NZ_BAEN01000062.1"/>
</dbReference>
<evidence type="ECO:0000256" key="7">
    <source>
        <dbReference type="ARBA" id="ARBA00022840"/>
    </source>
</evidence>
<dbReference type="InterPro" id="IPR048823">
    <property type="entry name" value="Cas3_I-F_Cas2"/>
</dbReference>
<evidence type="ECO:0000259" key="9">
    <source>
        <dbReference type="PROSITE" id="PS51643"/>
    </source>
</evidence>
<evidence type="ECO:0000313" key="10">
    <source>
        <dbReference type="EMBL" id="GAC15833.1"/>
    </source>
</evidence>
<keyword evidence="11" id="KW-1185">Reference proteome</keyword>
<sequence>MMVTFVSQCEKNALKKTRRVLDAFADRIGDNTWQTIITEDGLLTVKKMLRQTASKSTAVSCHWIRSRARSQLLWVVGNRHKFNSEGIVAVNYTKLDLEHKEWENGWELNEAIMLASSIAGLFHDFGKANDLFQQKLAGTTKSKSEPYRHEWVSLRLFEAFIKNLTDQEWLTKLVEINQQSNASQAENEIHKILFKDNGKHQNPFNSFSDNTQFGKLVAWLIVSHHRLPYPQINPVRLDEAEHWLTKCFDCHWNSKNAENLADIESSVINANWNFAHGTPLLSKTWQNKASEISKRALSYHKLSEKTDWLNQRFVSHLSRLSLMLADHYYSSLDLKDSKMKWRDNSYQANANTDRKTNQLKQKLDEHNIGVAHNAFLFAKNLPALKYTLPALAQHRLFSQSAKDRKYQWQDKAFKASKEFAKTSEKHGFFGINMASTGCGKTMANARIMYALADEREGCRFSVALGLRTLTLQTGDAYRDLLKLGDDELAVLIGSNAVKLLHQLNKDDEISAKPDHGSESAQDFFEQLYVSYEGQIYDGRLKHWLKGNPKLEQLISAPILVSTIDHLMPATESKRGGKQIAPMLRLLTSDLILDEPDDFGLEDLPALCRLVNWAGMLGSRVLLSSATLPPALISALYDAYVAGRNHYNQANFPHNNNQGVVCAWFDENKSEVELIKNKEDFKQKNNMFVESRLKKLTANSKVLRIGKIVNIELPITKNSDLAGQNIDEKNQQVYRCVADTIHQQIYELHNQHHVTHSSGKKVSIGVVRMANINPMISVAKILLAMSPRANYQFNFCIYHSQFPLALRSYKESRLDKTLNRYDEQALWQQPEIAKALKADDLNKVPVDNHVFIVLGTSVVEVGRDHDYDWAIAEPSSLRSIIQLAGRIQRHRQALPTTANLVVLNQNIRALKGEKVAYCKPGFETPELPLNSKDLNELLTTELDNISAIPRIVEPKEIKADDFKKSPKDKYIANAANLFSIQEHRSLRITLDVMGADLKHKDFYNSIKPASLWWNESPAIDWSAEFIRQTEFRKSQAQEEFILRLEEGETLAWSQIDDTRYPPVYLEQTNRFMDENKTTELAQGNHWWFHLSVEETYQIFADKLDESLQQVSETFGVIGLREPSKDQELNWHWHEQLGVFDNK</sequence>
<evidence type="ECO:0000256" key="5">
    <source>
        <dbReference type="ARBA" id="ARBA00022801"/>
    </source>
</evidence>
<keyword evidence="5" id="KW-0378">Hydrolase</keyword>
<dbReference type="Proteomes" id="UP000006334">
    <property type="component" value="Unassembled WGS sequence"/>
</dbReference>
<dbReference type="NCBIfam" id="TIGR02562">
    <property type="entry name" value="cas3_yersinia"/>
    <property type="match status" value="1"/>
</dbReference>
<keyword evidence="6" id="KW-0347">Helicase</keyword>
<accession>K6YGV5</accession>
<dbReference type="GO" id="GO:0005524">
    <property type="term" value="F:ATP binding"/>
    <property type="evidence" value="ECO:0007669"/>
    <property type="project" value="UniProtKB-KW"/>
</dbReference>
<dbReference type="InterPro" id="IPR006483">
    <property type="entry name" value="CRISPR-assoc_Cas3_HD"/>
</dbReference>
<dbReference type="Gene3D" id="1.10.3210.30">
    <property type="match status" value="1"/>
</dbReference>
<evidence type="ECO:0000256" key="3">
    <source>
        <dbReference type="ARBA" id="ARBA00022723"/>
    </source>
</evidence>
<dbReference type="OrthoDB" id="220028at2"/>
<dbReference type="STRING" id="1127673.GLIP_3216"/>
<evidence type="ECO:0000256" key="8">
    <source>
        <dbReference type="ARBA" id="ARBA00023118"/>
    </source>
</evidence>
<comment type="similarity">
    <text evidence="2">In the central section; belongs to the CRISPR-associated helicase Cas3 family.</text>
</comment>
<dbReference type="AlphaFoldDB" id="K6YGV5"/>
<reference evidence="10 11" key="1">
    <citation type="journal article" date="2017" name="Antonie Van Leeuwenhoek">
        <title>Rhizobium rhizosphaerae sp. nov., a novel species isolated from rice rhizosphere.</title>
        <authorList>
            <person name="Zhao J.J."/>
            <person name="Zhang J."/>
            <person name="Zhang R.J."/>
            <person name="Zhang C.W."/>
            <person name="Yin H.Q."/>
            <person name="Zhang X.X."/>
        </authorList>
    </citation>
    <scope>NUCLEOTIDE SEQUENCE [LARGE SCALE GENOMIC DNA]</scope>
    <source>
        <strain evidence="10 11">E3</strain>
    </source>
</reference>
<dbReference type="GO" id="GO:0046872">
    <property type="term" value="F:metal ion binding"/>
    <property type="evidence" value="ECO:0007669"/>
    <property type="project" value="UniProtKB-KW"/>
</dbReference>
<comment type="caution">
    <text evidence="10">The sequence shown here is derived from an EMBL/GenBank/DDBJ whole genome shotgun (WGS) entry which is preliminary data.</text>
</comment>
<keyword evidence="8" id="KW-0051">Antiviral defense</keyword>
<evidence type="ECO:0000256" key="4">
    <source>
        <dbReference type="ARBA" id="ARBA00022741"/>
    </source>
</evidence>
<proteinExistence type="inferred from homology"/>
<evidence type="ECO:0000256" key="2">
    <source>
        <dbReference type="ARBA" id="ARBA00009046"/>
    </source>
</evidence>
<name>K6YGV5_9ALTE</name>
<keyword evidence="4" id="KW-0547">Nucleotide-binding</keyword>
<comment type="similarity">
    <text evidence="1">In the N-terminal section; belongs to the CRISPR-associated nuclease Cas3-HD family.</text>
</comment>
<dbReference type="InterPro" id="IPR013395">
    <property type="entry name" value="CRISPR-assoc_Cas3_yers"/>
</dbReference>
<evidence type="ECO:0000256" key="6">
    <source>
        <dbReference type="ARBA" id="ARBA00022806"/>
    </source>
</evidence>
<dbReference type="GO" id="GO:0016787">
    <property type="term" value="F:hydrolase activity"/>
    <property type="evidence" value="ECO:0007669"/>
    <property type="project" value="UniProtKB-KW"/>
</dbReference>
<organism evidence="10 11">
    <name type="scientific">Aliiglaciecola lipolytica E3</name>
    <dbReference type="NCBI Taxonomy" id="1127673"/>
    <lineage>
        <taxon>Bacteria</taxon>
        <taxon>Pseudomonadati</taxon>
        <taxon>Pseudomonadota</taxon>
        <taxon>Gammaproteobacteria</taxon>
        <taxon>Alteromonadales</taxon>
        <taxon>Alteromonadaceae</taxon>
        <taxon>Aliiglaciecola</taxon>
    </lineage>
</organism>
<dbReference type="SUPFAM" id="SSF52540">
    <property type="entry name" value="P-loop containing nucleoside triphosphate hydrolases"/>
    <property type="match status" value="1"/>
</dbReference>
<dbReference type="GO" id="GO:0051607">
    <property type="term" value="P:defense response to virus"/>
    <property type="evidence" value="ECO:0007669"/>
    <property type="project" value="UniProtKB-KW"/>
</dbReference>
<dbReference type="EMBL" id="BAEN01000062">
    <property type="protein sequence ID" value="GAC15833.1"/>
    <property type="molecule type" value="Genomic_DNA"/>
</dbReference>
<dbReference type="Pfam" id="PF22590">
    <property type="entry name" value="Cas3-like_C_2"/>
    <property type="match status" value="1"/>
</dbReference>
<dbReference type="InterPro" id="IPR054712">
    <property type="entry name" value="Cas3-like_dom"/>
</dbReference>
<feature type="domain" description="HD Cas3-type" evidence="9">
    <location>
        <begin position="102"/>
        <end position="328"/>
    </location>
</feature>
<dbReference type="GO" id="GO:0004386">
    <property type="term" value="F:helicase activity"/>
    <property type="evidence" value="ECO:0007669"/>
    <property type="project" value="UniProtKB-KW"/>
</dbReference>
<dbReference type="InterPro" id="IPR038257">
    <property type="entry name" value="CRISPR-assoc_Cas3_HD_sf"/>
</dbReference>
<dbReference type="eggNOG" id="COG1203">
    <property type="taxonomic scope" value="Bacteria"/>
</dbReference>
<dbReference type="PROSITE" id="PS51643">
    <property type="entry name" value="HD_CAS3"/>
    <property type="match status" value="1"/>
</dbReference>
<protein>
    <submittedName>
        <fullName evidence="10">CRISPR-associated helicase Cas3 family</fullName>
    </submittedName>
</protein>
<keyword evidence="7" id="KW-0067">ATP-binding</keyword>
<evidence type="ECO:0000313" key="11">
    <source>
        <dbReference type="Proteomes" id="UP000006334"/>
    </source>
</evidence>
<dbReference type="InterPro" id="IPR027417">
    <property type="entry name" value="P-loop_NTPase"/>
</dbReference>
<evidence type="ECO:0000256" key="1">
    <source>
        <dbReference type="ARBA" id="ARBA00006847"/>
    </source>
</evidence>
<keyword evidence="3" id="KW-0479">Metal-binding</keyword>
<dbReference type="Pfam" id="PF21384">
    <property type="entry name" value="Cas3_I-F_Cas2"/>
    <property type="match status" value="1"/>
</dbReference>
<gene>
    <name evidence="10" type="ORF">GLIP_3216</name>
</gene>